<gene>
    <name evidence="8" type="ORF">P3TCK_07579</name>
</gene>
<organism evidence="8 9">
    <name type="scientific">Photobacterium profundum 3TCK</name>
    <dbReference type="NCBI Taxonomy" id="314280"/>
    <lineage>
        <taxon>Bacteria</taxon>
        <taxon>Pseudomonadati</taxon>
        <taxon>Pseudomonadota</taxon>
        <taxon>Gammaproteobacteria</taxon>
        <taxon>Vibrionales</taxon>
        <taxon>Vibrionaceae</taxon>
        <taxon>Photobacterium</taxon>
    </lineage>
</organism>
<keyword evidence="3" id="KW-0479">Metal-binding</keyword>
<evidence type="ECO:0000313" key="8">
    <source>
        <dbReference type="EMBL" id="EAS41366.1"/>
    </source>
</evidence>
<dbReference type="GO" id="GO:0020037">
    <property type="term" value="F:heme binding"/>
    <property type="evidence" value="ECO:0007669"/>
    <property type="project" value="InterPro"/>
</dbReference>
<reference evidence="8 9" key="1">
    <citation type="submission" date="2006-03" db="EMBL/GenBank/DDBJ databases">
        <authorList>
            <person name="Bartlett D.H."/>
            <person name="Valle G."/>
            <person name="Lauro F.M."/>
            <person name="Vezzi A."/>
            <person name="Simonato F."/>
            <person name="Eloe E."/>
            <person name="Vitulo N."/>
            <person name="Stratton T.K."/>
            <person name="D'angelo M."/>
            <person name="Ferriera S."/>
            <person name="Johnson J."/>
            <person name="Kravitz S."/>
            <person name="Beeson K."/>
            <person name="Sutton G."/>
            <person name="Rogers Y."/>
            <person name="Friedman R."/>
            <person name="Frazier M."/>
            <person name="Venter J.C."/>
        </authorList>
    </citation>
    <scope>NUCLEOTIDE SEQUENCE [LARGE SCALE GENOMIC DNA]</scope>
    <source>
        <strain evidence="8 9">3TCK</strain>
    </source>
</reference>
<evidence type="ECO:0000256" key="6">
    <source>
        <dbReference type="SAM" id="SignalP"/>
    </source>
</evidence>
<proteinExistence type="predicted"/>
<comment type="caution">
    <text evidence="8">The sequence shown here is derived from an EMBL/GenBank/DDBJ whole genome shotgun (WGS) entry which is preliminary data.</text>
</comment>
<feature type="domain" description="Cytochrome c-552/DMSO reductase-like haem-binding" evidence="7">
    <location>
        <begin position="30"/>
        <end position="411"/>
    </location>
</feature>
<dbReference type="RefSeq" id="WP_006229532.1">
    <property type="nucleotide sequence ID" value="NZ_CH724134.1"/>
</dbReference>
<name>Q1YYF6_9GAMM</name>
<evidence type="ECO:0000256" key="4">
    <source>
        <dbReference type="ARBA" id="ARBA00022982"/>
    </source>
</evidence>
<evidence type="ECO:0000256" key="5">
    <source>
        <dbReference type="ARBA" id="ARBA00023004"/>
    </source>
</evidence>
<dbReference type="Proteomes" id="UP000003789">
    <property type="component" value="Unassembled WGS sequence"/>
</dbReference>
<feature type="signal peptide" evidence="6">
    <location>
        <begin position="1"/>
        <end position="19"/>
    </location>
</feature>
<evidence type="ECO:0000256" key="3">
    <source>
        <dbReference type="ARBA" id="ARBA00022723"/>
    </source>
</evidence>
<keyword evidence="2" id="KW-0349">Heme</keyword>
<dbReference type="OrthoDB" id="5337932at2"/>
<keyword evidence="6" id="KW-0732">Signal</keyword>
<evidence type="ECO:0000259" key="7">
    <source>
        <dbReference type="SMART" id="SM00887"/>
    </source>
</evidence>
<evidence type="ECO:0000256" key="2">
    <source>
        <dbReference type="ARBA" id="ARBA00022617"/>
    </source>
</evidence>
<dbReference type="GO" id="GO:0046872">
    <property type="term" value="F:metal ion binding"/>
    <property type="evidence" value="ECO:0007669"/>
    <property type="project" value="UniProtKB-KW"/>
</dbReference>
<accession>Q1YYF6</accession>
<dbReference type="Gene3D" id="2.60.40.1190">
    <property type="match status" value="1"/>
</dbReference>
<keyword evidence="4" id="KW-0249">Electron transport</keyword>
<protein>
    <submittedName>
        <fullName evidence="8">Probable di-heme cytochrome c</fullName>
    </submittedName>
</protein>
<dbReference type="EMBL" id="AAPH01000036">
    <property type="protein sequence ID" value="EAS41366.1"/>
    <property type="molecule type" value="Genomic_DNA"/>
</dbReference>
<sequence length="432" mass="48635">MNKLLTLSALSLMVATAHAENLTLDGIESDINWDTVPMVQKSLFFPGKVTYAWLNSEEHKGTSHKNFETRKCSACHIDEERGLGDMLVKSDVPQLKDKNGSVVADMQFAHDDEYLYIRTEWAAQSGHPGRMHNMIEFDGKKWKSVGGDRMSKPEDPLYEDRLSFMIDDGSVAQFGEQGCFMSCHAGERDLDPATKEQSLALPVIGLHGLNKDDIRKYLPESRTDGSSWDKPKSQEEIDRLKAKGQFVDLMQWRSTRSGPIGYADDGYVFEYRLNDSGKTVFTWNVDRKTMIPKYMYDIEKTGFYAINREDNNDLTKQIALVEGVNTMPYDASKIKPGQMLQGRLLRMPDGSAGDNSGIASEFKDGRYTVVFKRKFDTGSPEDDKIMKIGGTYNFNVAIHDDSTTTRSHFVTFPFDVGIGEGAEGDVISHYLK</sequence>
<dbReference type="HOGENOM" id="CLU_634392_0_0_6"/>
<feature type="chain" id="PRO_5004198404" evidence="6">
    <location>
        <begin position="20"/>
        <end position="432"/>
    </location>
</feature>
<keyword evidence="1" id="KW-0813">Transport</keyword>
<evidence type="ECO:0000313" key="9">
    <source>
        <dbReference type="Proteomes" id="UP000003789"/>
    </source>
</evidence>
<dbReference type="SMART" id="SM00887">
    <property type="entry name" value="EB_dh"/>
    <property type="match status" value="1"/>
</dbReference>
<keyword evidence="5" id="KW-0408">Iron</keyword>
<dbReference type="InterPro" id="IPR019020">
    <property type="entry name" value="Cyt-c552/DMSO_Rdtase_haem-bd"/>
</dbReference>
<dbReference type="AlphaFoldDB" id="Q1YYF6"/>
<dbReference type="CDD" id="cd09625">
    <property type="entry name" value="DOMON_like_cytochrome"/>
    <property type="match status" value="1"/>
</dbReference>
<dbReference type="Pfam" id="PF09459">
    <property type="entry name" value="EB_dh"/>
    <property type="match status" value="1"/>
</dbReference>
<evidence type="ECO:0000256" key="1">
    <source>
        <dbReference type="ARBA" id="ARBA00022448"/>
    </source>
</evidence>